<dbReference type="Proteomes" id="UP000593966">
    <property type="component" value="Chromosome"/>
</dbReference>
<dbReference type="InterPro" id="IPR004537">
    <property type="entry name" value="Tellurite-R_MeTrfase_TehB"/>
</dbReference>
<evidence type="ECO:0000313" key="4">
    <source>
        <dbReference type="Proteomes" id="UP000593966"/>
    </source>
</evidence>
<dbReference type="GO" id="GO:0046690">
    <property type="term" value="P:response to tellurium ion"/>
    <property type="evidence" value="ECO:0007669"/>
    <property type="project" value="InterPro"/>
</dbReference>
<dbReference type="RefSeq" id="WP_180045733.1">
    <property type="nucleotide sequence ID" value="NZ_CP048659.1"/>
</dbReference>
<dbReference type="GO" id="GO:0032259">
    <property type="term" value="P:methylation"/>
    <property type="evidence" value="ECO:0007669"/>
    <property type="project" value="UniProtKB-KW"/>
</dbReference>
<evidence type="ECO:0000259" key="2">
    <source>
        <dbReference type="Pfam" id="PF09313"/>
    </source>
</evidence>
<dbReference type="Gene3D" id="3.40.50.150">
    <property type="entry name" value="Vaccinia Virus protein VP39"/>
    <property type="match status" value="1"/>
</dbReference>
<dbReference type="InterPro" id="IPR029063">
    <property type="entry name" value="SAM-dependent_MTases_sf"/>
</dbReference>
<dbReference type="NCBIfam" id="NF008405">
    <property type="entry name" value="PRK11207.1"/>
    <property type="match status" value="1"/>
</dbReference>
<reference evidence="3 4" key="1">
    <citation type="submission" date="2020-02" db="EMBL/GenBank/DDBJ databases">
        <title>Tigecycline-resistant Acinetobacter species from pigs and migratory birds.</title>
        <authorList>
            <person name="Chen C."/>
            <person name="Sun J."/>
            <person name="Liao X.-P."/>
            <person name="Liu Y.-H."/>
        </authorList>
    </citation>
    <scope>NUCLEOTIDE SEQUENCE [LARGE SCALE GENOMIC DNA]</scope>
    <source>
        <strain evidence="3 4">YH12207_T</strain>
    </source>
</reference>
<organism evidence="3 4">
    <name type="scientific">Acinetobacter piscicola</name>
    <dbReference type="NCBI Taxonomy" id="2006115"/>
    <lineage>
        <taxon>Bacteria</taxon>
        <taxon>Pseudomonadati</taxon>
        <taxon>Pseudomonadota</taxon>
        <taxon>Gammaproteobacteria</taxon>
        <taxon>Moraxellales</taxon>
        <taxon>Moraxellaceae</taxon>
        <taxon>Acinetobacter</taxon>
    </lineage>
</organism>
<dbReference type="EMBL" id="CP048659">
    <property type="protein sequence ID" value="QOW46285.1"/>
    <property type="molecule type" value="Genomic_DNA"/>
</dbReference>
<dbReference type="PIRSF" id="PIRSF005215">
    <property type="entry name" value="TehB"/>
    <property type="match status" value="1"/>
</dbReference>
<keyword evidence="3" id="KW-0808">Transferase</keyword>
<keyword evidence="4" id="KW-1185">Reference proteome</keyword>
<sequence length="287" mass="33206">MQDLRCYQQLPVWHFANIPDGFKQAHNTQIGTWAKLDILQGHLDFALLNEHGDVLSQQQFNAEHQPPFIAPQTWHKIISASADIKCQLSFYCDVENYFSKKYQLAATHSEILMAMPYLNIGKALDIGCGHGRNTLYLNQHGFELDAFDVNPTSIHKLNEIIQTEKLEHIHTTIRDLNQDQNLNGQYDFVFSTVVMMFLQPETIPPLIQNMQNVTQTNGYNLIACAMDTEDYPAQADFPFTFKSNQLREYYQAWNILKYNENVGELHRTDEHGKRIKQRFATLLAQKI</sequence>
<evidence type="ECO:0000259" key="1">
    <source>
        <dbReference type="Pfam" id="PF03848"/>
    </source>
</evidence>
<protein>
    <submittedName>
        <fullName evidence="3">SAM-dependent methyltransferase TehB</fullName>
    </submittedName>
</protein>
<dbReference type="InterPro" id="IPR014431">
    <property type="entry name" value="Tellurite-R_TehB-2"/>
</dbReference>
<dbReference type="SUPFAM" id="SSF51197">
    <property type="entry name" value="Clavaminate synthase-like"/>
    <property type="match status" value="1"/>
</dbReference>
<dbReference type="Pfam" id="PF03848">
    <property type="entry name" value="TehB"/>
    <property type="match status" value="1"/>
</dbReference>
<accession>A0A7S6VWN7</accession>
<name>A0A7S6VWN7_9GAMM</name>
<dbReference type="NCBIfam" id="TIGR00477">
    <property type="entry name" value="tehB"/>
    <property type="match status" value="1"/>
</dbReference>
<dbReference type="Gene3D" id="2.60.120.10">
    <property type="entry name" value="Jelly Rolls"/>
    <property type="match status" value="1"/>
</dbReference>
<dbReference type="InterPro" id="IPR015392">
    <property type="entry name" value="TehB/YeaR-like_dom"/>
</dbReference>
<dbReference type="GO" id="GO:0005737">
    <property type="term" value="C:cytoplasm"/>
    <property type="evidence" value="ECO:0007669"/>
    <property type="project" value="InterPro"/>
</dbReference>
<dbReference type="GO" id="GO:0008757">
    <property type="term" value="F:S-adenosylmethionine-dependent methyltransferase activity"/>
    <property type="evidence" value="ECO:0007669"/>
    <property type="project" value="InterPro"/>
</dbReference>
<dbReference type="PANTHER" id="PTHR43861">
    <property type="entry name" value="TRANS-ACONITATE 2-METHYLTRANSFERASE-RELATED"/>
    <property type="match status" value="1"/>
</dbReference>
<evidence type="ECO:0000313" key="3">
    <source>
        <dbReference type="EMBL" id="QOW46285.1"/>
    </source>
</evidence>
<dbReference type="SUPFAM" id="SSF53335">
    <property type="entry name" value="S-adenosyl-L-methionine-dependent methyltransferases"/>
    <property type="match status" value="1"/>
</dbReference>
<dbReference type="NCBIfam" id="NF008992">
    <property type="entry name" value="PRK12335.1"/>
    <property type="match status" value="1"/>
</dbReference>
<dbReference type="AlphaFoldDB" id="A0A7S6VWN7"/>
<keyword evidence="3" id="KW-0489">Methyltransferase</keyword>
<feature type="domain" description="Tellurite resistance methyltransferase TehB-like" evidence="1">
    <location>
        <begin position="90"/>
        <end position="283"/>
    </location>
</feature>
<gene>
    <name evidence="3" type="primary">tehB</name>
    <name evidence="3" type="ORF">G0028_10480</name>
</gene>
<feature type="domain" description="TehB/YeaR-like" evidence="2">
    <location>
        <begin position="9"/>
        <end position="88"/>
    </location>
</feature>
<dbReference type="CDD" id="cd02440">
    <property type="entry name" value="AdoMet_MTases"/>
    <property type="match status" value="1"/>
</dbReference>
<dbReference type="Pfam" id="PF09313">
    <property type="entry name" value="TehB-like"/>
    <property type="match status" value="1"/>
</dbReference>
<proteinExistence type="predicted"/>
<dbReference type="PANTHER" id="PTHR43861:SF1">
    <property type="entry name" value="TRANS-ACONITATE 2-METHYLTRANSFERASE"/>
    <property type="match status" value="1"/>
</dbReference>
<dbReference type="InterPro" id="IPR015985">
    <property type="entry name" value="TehB-like_dom"/>
</dbReference>
<dbReference type="InterPro" id="IPR014710">
    <property type="entry name" value="RmlC-like_jellyroll"/>
</dbReference>